<comment type="caution">
    <text evidence="1">The sequence shown here is derived from an EMBL/GenBank/DDBJ whole genome shotgun (WGS) entry which is preliminary data.</text>
</comment>
<protein>
    <recommendedName>
        <fullName evidence="3">Glycosyltransferase</fullName>
    </recommendedName>
</protein>
<gene>
    <name evidence="1" type="ORF">Q664_01665</name>
</gene>
<proteinExistence type="predicted"/>
<evidence type="ECO:0000313" key="2">
    <source>
        <dbReference type="Proteomes" id="UP000028547"/>
    </source>
</evidence>
<dbReference type="AlphaFoldDB" id="A0A084T1Q3"/>
<evidence type="ECO:0000313" key="1">
    <source>
        <dbReference type="EMBL" id="KFA94638.1"/>
    </source>
</evidence>
<dbReference type="RefSeq" id="WP_043389062.1">
    <property type="nucleotide sequence ID" value="NZ_JPMI01000006.1"/>
</dbReference>
<reference evidence="1 2" key="1">
    <citation type="submission" date="2014-07" db="EMBL/GenBank/DDBJ databases">
        <title>Draft Genome Sequence of Gephyronic Acid Producer, Cystobacter violaceus Strain Cb vi76.</title>
        <authorList>
            <person name="Stevens D.C."/>
            <person name="Young J."/>
            <person name="Carmichael R."/>
            <person name="Tan J."/>
            <person name="Taylor R.E."/>
        </authorList>
    </citation>
    <scope>NUCLEOTIDE SEQUENCE [LARGE SCALE GENOMIC DNA]</scope>
    <source>
        <strain evidence="1 2">Cb vi76</strain>
    </source>
</reference>
<organism evidence="1 2">
    <name type="scientific">Archangium violaceum Cb vi76</name>
    <dbReference type="NCBI Taxonomy" id="1406225"/>
    <lineage>
        <taxon>Bacteria</taxon>
        <taxon>Pseudomonadati</taxon>
        <taxon>Myxococcota</taxon>
        <taxon>Myxococcia</taxon>
        <taxon>Myxococcales</taxon>
        <taxon>Cystobacterineae</taxon>
        <taxon>Archangiaceae</taxon>
        <taxon>Archangium</taxon>
    </lineage>
</organism>
<accession>A0A084T1Q3</accession>
<name>A0A084T1Q3_9BACT</name>
<evidence type="ECO:0008006" key="3">
    <source>
        <dbReference type="Google" id="ProtNLM"/>
    </source>
</evidence>
<dbReference type="EMBL" id="JPMI01000006">
    <property type="protein sequence ID" value="KFA94638.1"/>
    <property type="molecule type" value="Genomic_DNA"/>
</dbReference>
<sequence>MRVAILGRPMFEPHVPRTADWAELRFLALGEEDGASAADEARTWGAEACLVLEPQRLAQGVVARLPGMKIGIIPVPLDGGETFEKLSALVRPGGSGFRWLTWPESPVPSGLAALPWLQTLPLPVDTHRFTEGPRLHRTRILVPEWASPATSVLDRIRERADIEPLPRGLESSALLERLEGAGVLLYSTHEPLGRNDPLPMLALSRGLLLITDTPFPSDWCVEPEDEFLVRGGEAMVRAMDELVRRPGSFHAVRVRAWQKVRESFEASALFQRLLHDASLLSGAEERGPASAGPSTG</sequence>
<dbReference type="Proteomes" id="UP000028547">
    <property type="component" value="Unassembled WGS sequence"/>
</dbReference>